<evidence type="ECO:0000313" key="1">
    <source>
        <dbReference type="EMBL" id="AUW47586.1"/>
    </source>
</evidence>
<dbReference type="EMBL" id="CP025015">
    <property type="protein sequence ID" value="AUW47586.1"/>
    <property type="molecule type" value="Genomic_DNA"/>
</dbReference>
<keyword evidence="1" id="KW-0614">Plasmid</keyword>
<name>A0A2K9ZH47_RHILE</name>
<accession>A0A2K9ZH47</accession>
<protein>
    <submittedName>
        <fullName evidence="1">Uncharacterized protein</fullName>
    </submittedName>
</protein>
<reference evidence="1 2" key="1">
    <citation type="submission" date="2017-11" db="EMBL/GenBank/DDBJ databases">
        <title>Complete genome of Rhizobium leguminosarum Norway, an ineffective micro-symbiont.</title>
        <authorList>
            <person name="Hoffrichter A."/>
            <person name="Liang J."/>
            <person name="Brachmann A."/>
            <person name="Marin M."/>
        </authorList>
    </citation>
    <scope>NUCLEOTIDE SEQUENCE [LARGE SCALE GENOMIC DNA]</scope>
    <source>
        <strain evidence="1 2">Norway</strain>
        <plasmid evidence="2">Plasmid prln3</plasmid>
    </source>
</reference>
<proteinExistence type="predicted"/>
<sequence>MRQVAGTGLALTRKLAVGRDPLRLEFVCCCRPPGVFADAGDHLQPLGNEAIRQCCIPDNELLFEKTPSDRIGWSFALNRVICGLATPSGRRAPTNATRSRLLRRFSCPRRD</sequence>
<gene>
    <name evidence="1" type="ORF">CUJ84_pRLN3000475</name>
</gene>
<evidence type="ECO:0000313" key="2">
    <source>
        <dbReference type="Proteomes" id="UP000238523"/>
    </source>
</evidence>
<dbReference type="AlphaFoldDB" id="A0A2K9ZH47"/>
<organism evidence="1 2">
    <name type="scientific">Rhizobium leguminosarum</name>
    <dbReference type="NCBI Taxonomy" id="384"/>
    <lineage>
        <taxon>Bacteria</taxon>
        <taxon>Pseudomonadati</taxon>
        <taxon>Pseudomonadota</taxon>
        <taxon>Alphaproteobacteria</taxon>
        <taxon>Hyphomicrobiales</taxon>
        <taxon>Rhizobiaceae</taxon>
        <taxon>Rhizobium/Agrobacterium group</taxon>
        <taxon>Rhizobium</taxon>
    </lineage>
</organism>
<geneLocation type="plasmid" evidence="2">
    <name>prln3</name>
</geneLocation>
<dbReference type="Proteomes" id="UP000238523">
    <property type="component" value="Plasmid pRLN3"/>
</dbReference>